<dbReference type="PATRIC" id="fig|1423742.4.peg.870"/>
<feature type="transmembrane region" description="Helical" evidence="1">
    <location>
        <begin position="300"/>
        <end position="318"/>
    </location>
</feature>
<name>A0A0R1UPW4_9LACO</name>
<evidence type="ECO:0000313" key="2">
    <source>
        <dbReference type="EMBL" id="KRL95248.1"/>
    </source>
</evidence>
<comment type="caution">
    <text evidence="2">The sequence shown here is derived from an EMBL/GenBank/DDBJ whole genome shotgun (WGS) entry which is preliminary data.</text>
</comment>
<feature type="transmembrane region" description="Helical" evidence="1">
    <location>
        <begin position="107"/>
        <end position="128"/>
    </location>
</feature>
<dbReference type="Proteomes" id="UP000051084">
    <property type="component" value="Unassembled WGS sequence"/>
</dbReference>
<feature type="transmembrane region" description="Helical" evidence="1">
    <location>
        <begin position="26"/>
        <end position="54"/>
    </location>
</feature>
<feature type="transmembrane region" description="Helical" evidence="1">
    <location>
        <begin position="271"/>
        <end position="293"/>
    </location>
</feature>
<evidence type="ECO:0000256" key="1">
    <source>
        <dbReference type="SAM" id="Phobius"/>
    </source>
</evidence>
<feature type="transmembrane region" description="Helical" evidence="1">
    <location>
        <begin position="75"/>
        <end position="95"/>
    </location>
</feature>
<organism evidence="2 3">
    <name type="scientific">Limosilactobacillus equigenerosi DSM 18793 = JCM 14505</name>
    <dbReference type="NCBI Taxonomy" id="1423742"/>
    <lineage>
        <taxon>Bacteria</taxon>
        <taxon>Bacillati</taxon>
        <taxon>Bacillota</taxon>
        <taxon>Bacilli</taxon>
        <taxon>Lactobacillales</taxon>
        <taxon>Lactobacillaceae</taxon>
        <taxon>Limosilactobacillus</taxon>
    </lineage>
</organism>
<protein>
    <recommendedName>
        <fullName evidence="4">Polysaccharide polymerase</fullName>
    </recommendedName>
</protein>
<dbReference type="AlphaFoldDB" id="A0A0R1UPW4"/>
<feature type="transmembrane region" description="Helical" evidence="1">
    <location>
        <begin position="135"/>
        <end position="152"/>
    </location>
</feature>
<feature type="transmembrane region" description="Helical" evidence="1">
    <location>
        <begin position="187"/>
        <end position="207"/>
    </location>
</feature>
<reference evidence="2 3" key="1">
    <citation type="journal article" date="2015" name="Genome Announc.">
        <title>Expanding the biotechnology potential of lactobacilli through comparative genomics of 213 strains and associated genera.</title>
        <authorList>
            <person name="Sun Z."/>
            <person name="Harris H.M."/>
            <person name="McCann A."/>
            <person name="Guo C."/>
            <person name="Argimon S."/>
            <person name="Zhang W."/>
            <person name="Yang X."/>
            <person name="Jeffery I.B."/>
            <person name="Cooney J.C."/>
            <person name="Kagawa T.F."/>
            <person name="Liu W."/>
            <person name="Song Y."/>
            <person name="Salvetti E."/>
            <person name="Wrobel A."/>
            <person name="Rasinkangas P."/>
            <person name="Parkhill J."/>
            <person name="Rea M.C."/>
            <person name="O'Sullivan O."/>
            <person name="Ritari J."/>
            <person name="Douillard F.P."/>
            <person name="Paul Ross R."/>
            <person name="Yang R."/>
            <person name="Briner A.E."/>
            <person name="Felis G.E."/>
            <person name="de Vos W.M."/>
            <person name="Barrangou R."/>
            <person name="Klaenhammer T.R."/>
            <person name="Caufield P.W."/>
            <person name="Cui Y."/>
            <person name="Zhang H."/>
            <person name="O'Toole P.W."/>
        </authorList>
    </citation>
    <scope>NUCLEOTIDE SEQUENCE [LARGE SCALE GENOMIC DNA]</scope>
    <source>
        <strain evidence="2 3">DSM 18793</strain>
    </source>
</reference>
<keyword evidence="1" id="KW-0472">Membrane</keyword>
<evidence type="ECO:0000313" key="3">
    <source>
        <dbReference type="Proteomes" id="UP000051084"/>
    </source>
</evidence>
<keyword evidence="3" id="KW-1185">Reference proteome</keyword>
<proteinExistence type="predicted"/>
<evidence type="ECO:0008006" key="4">
    <source>
        <dbReference type="Google" id="ProtNLM"/>
    </source>
</evidence>
<keyword evidence="1" id="KW-0812">Transmembrane</keyword>
<dbReference type="STRING" id="417373.GCA_001570685_00924"/>
<dbReference type="EMBL" id="AZGC01000020">
    <property type="protein sequence ID" value="KRL95248.1"/>
    <property type="molecule type" value="Genomic_DNA"/>
</dbReference>
<accession>A0A0R1UPW4</accession>
<keyword evidence="1" id="KW-1133">Transmembrane helix</keyword>
<feature type="transmembrane region" description="Helical" evidence="1">
    <location>
        <begin position="158"/>
        <end position="175"/>
    </location>
</feature>
<sequence length="349" mass="39568">MLGVGSVVFGMVFKIYVLDEWRPLQYVLITLILGAFAISFLKTGLGGILLYPLLVLGAKGINFNLVIKDFFRISLVALSIVMALAMLGGITNLVYHPIDRATRYSLGITYPTDLAAHSLLLLLSYYYLRYRRIRVVELIAGLLIGILVYKLTDARLDFVATILAIGLIAASQWMVKNQRLVRLHAFMWITTPFIAGVTWFSAFFYNYHIKLASRLNDLLSNRLYLSKQGFDKYNILMFGQKIKEHGYGGLKGMKLFNGKTNIEYFFLDSSYIRLILIYGLIIFLMVILAMTLVSIKGYMANDYILCVIILVLSVTGMVEQHLIELVYNPFLIALMATIGSKQNEKIQFK</sequence>
<gene>
    <name evidence="2" type="ORF">FC21_GL000836</name>
</gene>